<dbReference type="Pfam" id="PF02602">
    <property type="entry name" value="HEM4"/>
    <property type="match status" value="1"/>
</dbReference>
<organism evidence="2 3">
    <name type="scientific">Tsuneonella aeria</name>
    <dbReference type="NCBI Taxonomy" id="1837929"/>
    <lineage>
        <taxon>Bacteria</taxon>
        <taxon>Pseudomonadati</taxon>
        <taxon>Pseudomonadota</taxon>
        <taxon>Alphaproteobacteria</taxon>
        <taxon>Sphingomonadales</taxon>
        <taxon>Erythrobacteraceae</taxon>
        <taxon>Tsuneonella</taxon>
    </lineage>
</organism>
<dbReference type="OrthoDB" id="7424801at2"/>
<name>A0A6I4TD00_9SPHN</name>
<dbReference type="InterPro" id="IPR003754">
    <property type="entry name" value="4pyrrol_synth_uPrphyn_synth"/>
</dbReference>
<evidence type="ECO:0000259" key="1">
    <source>
        <dbReference type="Pfam" id="PF02602"/>
    </source>
</evidence>
<protein>
    <submittedName>
        <fullName evidence="2">Uroporphyrinogen-III synthase</fullName>
    </submittedName>
</protein>
<dbReference type="EMBL" id="WTZA01000001">
    <property type="protein sequence ID" value="MXO74268.1"/>
    <property type="molecule type" value="Genomic_DNA"/>
</dbReference>
<keyword evidence="3" id="KW-1185">Reference proteome</keyword>
<dbReference type="GO" id="GO:0004852">
    <property type="term" value="F:uroporphyrinogen-III synthase activity"/>
    <property type="evidence" value="ECO:0007669"/>
    <property type="project" value="InterPro"/>
</dbReference>
<evidence type="ECO:0000313" key="2">
    <source>
        <dbReference type="EMBL" id="MXO74268.1"/>
    </source>
</evidence>
<dbReference type="InterPro" id="IPR036108">
    <property type="entry name" value="4pyrrol_syn_uPrphyn_synt_sf"/>
</dbReference>
<accession>A0A6I4TD00</accession>
<dbReference type="Proteomes" id="UP000439522">
    <property type="component" value="Unassembled WGS sequence"/>
</dbReference>
<dbReference type="GO" id="GO:0033014">
    <property type="term" value="P:tetrapyrrole biosynthetic process"/>
    <property type="evidence" value="ECO:0007669"/>
    <property type="project" value="InterPro"/>
</dbReference>
<dbReference type="RefSeq" id="WP_160610040.1">
    <property type="nucleotide sequence ID" value="NZ_WTZA01000001.1"/>
</dbReference>
<dbReference type="Gene3D" id="3.40.50.10090">
    <property type="match status" value="1"/>
</dbReference>
<gene>
    <name evidence="2" type="ORF">GRI40_03400</name>
</gene>
<dbReference type="AlphaFoldDB" id="A0A6I4TD00"/>
<dbReference type="SUPFAM" id="SSF69618">
    <property type="entry name" value="HemD-like"/>
    <property type="match status" value="1"/>
</dbReference>
<proteinExistence type="predicted"/>
<evidence type="ECO:0000313" key="3">
    <source>
        <dbReference type="Proteomes" id="UP000439522"/>
    </source>
</evidence>
<feature type="domain" description="Tetrapyrrole biosynthesis uroporphyrinogen III synthase" evidence="1">
    <location>
        <begin position="16"/>
        <end position="217"/>
    </location>
</feature>
<reference evidence="2 3" key="1">
    <citation type="submission" date="2019-12" db="EMBL/GenBank/DDBJ databases">
        <title>Genomic-based taxomic classification of the family Erythrobacteraceae.</title>
        <authorList>
            <person name="Xu L."/>
        </authorList>
    </citation>
    <scope>NUCLEOTIDE SEQUENCE [LARGE SCALE GENOMIC DNA]</scope>
    <source>
        <strain evidence="2 3">100921-2</strain>
    </source>
</reference>
<sequence length="225" mass="23160">MSRPLVILRPEPGLSETVAAARALGLQPVPVPLFDIASVPWAVAHPDRYDGLLVGSGNTFRHGGPGLAALKQLPTLCVGERTAMAAMDHGFAVEMTGNGVLQGVLDALVPPRRLLRIGGEERVPVTAPSGIGIDDCIVYRAVPRPLSPEGAAALTAGGLALLHSAAAARHFAAECTRLGIVRANVEIAALGPRIADAAGRGWRAAHTADVVADAALLAIAEQLCH</sequence>
<comment type="caution">
    <text evidence="2">The sequence shown here is derived from an EMBL/GenBank/DDBJ whole genome shotgun (WGS) entry which is preliminary data.</text>
</comment>
<dbReference type="CDD" id="cd06578">
    <property type="entry name" value="HemD"/>
    <property type="match status" value="1"/>
</dbReference>